<dbReference type="AlphaFoldDB" id="A0A926RW87"/>
<keyword evidence="2 5" id="KW-0479">Metal-binding</keyword>
<comment type="caution">
    <text evidence="7">The sequence shown here is derived from an EMBL/GenBank/DDBJ whole genome shotgun (WGS) entry which is preliminary data.</text>
</comment>
<evidence type="ECO:0000256" key="2">
    <source>
        <dbReference type="ARBA" id="ARBA00022723"/>
    </source>
</evidence>
<comment type="similarity">
    <text evidence="5">Belongs to the metal hydrolase YfiT family.</text>
</comment>
<comment type="subcellular location">
    <subcellularLocation>
        <location evidence="5">Cytoplasm</location>
    </subcellularLocation>
</comment>
<dbReference type="Proteomes" id="UP000626844">
    <property type="component" value="Unassembled WGS sequence"/>
</dbReference>
<sequence length="173" mass="19950">MADLRYPIGQFKYEKELSMNVIEKWINEIEVAPAKLKAAVKNLTDDQLDTPYRSGGWTVRQVVHHIADSHINSYTRLKLSLTEENPTIKPYLEEKWAELPDSKLDIDVSLSLLAALHRRWVTLLRSLLPSELEKIFYHPDSGAITIGESIGLYAWHGSHHIAHITSLRQRQDW</sequence>
<organism evidence="7 8">
    <name type="scientific">Metabacillus arenae</name>
    <dbReference type="NCBI Taxonomy" id="2771434"/>
    <lineage>
        <taxon>Bacteria</taxon>
        <taxon>Bacillati</taxon>
        <taxon>Bacillota</taxon>
        <taxon>Bacilli</taxon>
        <taxon>Bacillales</taxon>
        <taxon>Bacillaceae</taxon>
        <taxon>Metabacillus</taxon>
    </lineage>
</organism>
<comment type="subunit">
    <text evidence="5">Homodimer.</text>
</comment>
<name>A0A926RW87_9BACI</name>
<keyword evidence="3 5" id="KW-0378">Hydrolase</keyword>
<gene>
    <name evidence="7" type="primary">bstA</name>
    <name evidence="7" type="ORF">IC621_09805</name>
</gene>
<protein>
    <recommendedName>
        <fullName evidence="5">Putative metal-dependent hydrolase IC621_09805</fullName>
        <ecNumber evidence="5">3.-.-.-</ecNumber>
    </recommendedName>
</protein>
<proteinExistence type="inferred from homology"/>
<comment type="function">
    <text evidence="5">Possible metal-dependent hydrolase.</text>
</comment>
<feature type="domain" description="DinB-like" evidence="6">
    <location>
        <begin position="29"/>
        <end position="164"/>
    </location>
</feature>
<evidence type="ECO:0000259" key="6">
    <source>
        <dbReference type="Pfam" id="PF12867"/>
    </source>
</evidence>
<keyword evidence="8" id="KW-1185">Reference proteome</keyword>
<dbReference type="InterPro" id="IPR023774">
    <property type="entry name" value="Put_metal_dep_hydrolase_YfiT"/>
</dbReference>
<reference evidence="7" key="1">
    <citation type="submission" date="2020-09" db="EMBL/GenBank/DDBJ databases">
        <title>A novel bacterium of genus Bacillus, isolated from South China Sea.</title>
        <authorList>
            <person name="Huang H."/>
            <person name="Mo K."/>
            <person name="Hu Y."/>
        </authorList>
    </citation>
    <scope>NUCLEOTIDE SEQUENCE</scope>
    <source>
        <strain evidence="7">IB182487</strain>
    </source>
</reference>
<accession>A0A926RW87</accession>
<dbReference type="InterPro" id="IPR034660">
    <property type="entry name" value="DinB/YfiT-like"/>
</dbReference>
<dbReference type="EMBL" id="JACXAI010000010">
    <property type="protein sequence ID" value="MBD1380523.1"/>
    <property type="molecule type" value="Genomic_DNA"/>
</dbReference>
<keyword evidence="1 5" id="KW-0963">Cytoplasm</keyword>
<dbReference type="EC" id="3.-.-.-" evidence="5"/>
<evidence type="ECO:0000256" key="4">
    <source>
        <dbReference type="ARBA" id="ARBA00022833"/>
    </source>
</evidence>
<dbReference type="GO" id="GO:0008270">
    <property type="term" value="F:zinc ion binding"/>
    <property type="evidence" value="ECO:0007669"/>
    <property type="project" value="UniProtKB-UniRule"/>
</dbReference>
<dbReference type="GO" id="GO:0016787">
    <property type="term" value="F:hydrolase activity"/>
    <property type="evidence" value="ECO:0007669"/>
    <property type="project" value="UniProtKB-UniRule"/>
</dbReference>
<evidence type="ECO:0000256" key="3">
    <source>
        <dbReference type="ARBA" id="ARBA00022801"/>
    </source>
</evidence>
<dbReference type="InterPro" id="IPR024775">
    <property type="entry name" value="DinB-like"/>
</dbReference>
<keyword evidence="4 5" id="KW-0862">Zinc</keyword>
<comment type="cofactor">
    <cofactor evidence="5">
        <name>Zn(2+)</name>
        <dbReference type="ChEBI" id="CHEBI:29105"/>
    </cofactor>
    <text evidence="5">Binds 1 zinc ion per subunit.</text>
</comment>
<feature type="binding site" evidence="5">
    <location>
        <position position="156"/>
    </location>
    <ligand>
        <name>Zn(2+)</name>
        <dbReference type="ChEBI" id="CHEBI:29105"/>
    </ligand>
</feature>
<dbReference type="Gene3D" id="1.20.120.450">
    <property type="entry name" value="dinb family like domain"/>
    <property type="match status" value="1"/>
</dbReference>
<dbReference type="HAMAP" id="MF_01256">
    <property type="entry name" value="YfiT_hydrol"/>
    <property type="match status" value="1"/>
</dbReference>
<dbReference type="SUPFAM" id="SSF109854">
    <property type="entry name" value="DinB/YfiT-like putative metalloenzymes"/>
    <property type="match status" value="1"/>
</dbReference>
<feature type="binding site" evidence="5">
    <location>
        <position position="160"/>
    </location>
    <ligand>
        <name>Zn(2+)</name>
        <dbReference type="ChEBI" id="CHEBI:29105"/>
    </ligand>
</feature>
<dbReference type="RefSeq" id="WP_191158117.1">
    <property type="nucleotide sequence ID" value="NZ_JACXAI010000010.1"/>
</dbReference>
<evidence type="ECO:0000313" key="7">
    <source>
        <dbReference type="EMBL" id="MBD1380523.1"/>
    </source>
</evidence>
<feature type="binding site" evidence="5">
    <location>
        <position position="65"/>
    </location>
    <ligand>
        <name>Zn(2+)</name>
        <dbReference type="ChEBI" id="CHEBI:29105"/>
    </ligand>
</feature>
<dbReference type="Pfam" id="PF12867">
    <property type="entry name" value="DinB_2"/>
    <property type="match status" value="1"/>
</dbReference>
<evidence type="ECO:0000313" key="8">
    <source>
        <dbReference type="Proteomes" id="UP000626844"/>
    </source>
</evidence>
<evidence type="ECO:0000256" key="5">
    <source>
        <dbReference type="HAMAP-Rule" id="MF_01256"/>
    </source>
</evidence>
<dbReference type="GO" id="GO:0005737">
    <property type="term" value="C:cytoplasm"/>
    <property type="evidence" value="ECO:0007669"/>
    <property type="project" value="UniProtKB-SubCell"/>
</dbReference>
<dbReference type="GO" id="GO:0016740">
    <property type="term" value="F:transferase activity"/>
    <property type="evidence" value="ECO:0007669"/>
    <property type="project" value="UniProtKB-KW"/>
</dbReference>
<dbReference type="NCBIfam" id="NF009807">
    <property type="entry name" value="PRK13291.1"/>
    <property type="match status" value="1"/>
</dbReference>
<keyword evidence="7" id="KW-0808">Transferase</keyword>
<evidence type="ECO:0000256" key="1">
    <source>
        <dbReference type="ARBA" id="ARBA00022490"/>
    </source>
</evidence>